<name>A0ACC1NNK4_9HYPO</name>
<dbReference type="EMBL" id="JANJQO010000240">
    <property type="protein sequence ID" value="KAJ2979938.1"/>
    <property type="molecule type" value="Genomic_DNA"/>
</dbReference>
<gene>
    <name evidence="1" type="ORF">NQ176_g2944</name>
</gene>
<keyword evidence="2" id="KW-1185">Reference proteome</keyword>
<proteinExistence type="predicted"/>
<comment type="caution">
    <text evidence="1">The sequence shown here is derived from an EMBL/GenBank/DDBJ whole genome shotgun (WGS) entry which is preliminary data.</text>
</comment>
<evidence type="ECO:0000313" key="2">
    <source>
        <dbReference type="Proteomes" id="UP001143910"/>
    </source>
</evidence>
<evidence type="ECO:0000313" key="1">
    <source>
        <dbReference type="EMBL" id="KAJ2979938.1"/>
    </source>
</evidence>
<reference evidence="1" key="1">
    <citation type="submission" date="2022-08" db="EMBL/GenBank/DDBJ databases">
        <title>Genome Sequence of Lecanicillium fungicola.</title>
        <authorList>
            <person name="Buettner E."/>
        </authorList>
    </citation>
    <scope>NUCLEOTIDE SEQUENCE</scope>
    <source>
        <strain evidence="1">Babe33</strain>
    </source>
</reference>
<sequence length="288" mass="30127">MVSEADAHYNVKGLVALITGGGTGIGLMMTKALAQNGAAKIYIAARRIEPLQEAASAIGENVIPIQCDVTSKADLERAVQIVKGDAGYLNLLICNSGVTGPGGDMAGKKVSVEEFSARHMSFAIDDYINPFTVNVAGVWYTTMAFLPLLDAGNKAGNVSQTSQVLVIGSIAGLVKTGGAGWAYGQSKAASIHASKQLATLLPRWNMRANCITPGFFQSDLAAPGMENWKRPDGTYGDIPKRVIPLGRLGYDDEIGGTVVYLASKAGAYTNGSVILVDGATLSRFPSVL</sequence>
<organism evidence="1 2">
    <name type="scientific">Zarea fungicola</name>
    <dbReference type="NCBI Taxonomy" id="93591"/>
    <lineage>
        <taxon>Eukaryota</taxon>
        <taxon>Fungi</taxon>
        <taxon>Dikarya</taxon>
        <taxon>Ascomycota</taxon>
        <taxon>Pezizomycotina</taxon>
        <taxon>Sordariomycetes</taxon>
        <taxon>Hypocreomycetidae</taxon>
        <taxon>Hypocreales</taxon>
        <taxon>Cordycipitaceae</taxon>
        <taxon>Zarea</taxon>
    </lineage>
</organism>
<protein>
    <submittedName>
        <fullName evidence="1">Uncharacterized protein</fullName>
    </submittedName>
</protein>
<dbReference type="Proteomes" id="UP001143910">
    <property type="component" value="Unassembled WGS sequence"/>
</dbReference>
<accession>A0ACC1NNK4</accession>